<comment type="caution">
    <text evidence="5">The sequence shown here is derived from an EMBL/GenBank/DDBJ whole genome shotgun (WGS) entry which is preliminary data.</text>
</comment>
<dbReference type="SUPFAM" id="SSF53448">
    <property type="entry name" value="Nucleotide-diphospho-sugar transferases"/>
    <property type="match status" value="1"/>
</dbReference>
<accession>A0ABP5DF92</accession>
<organism evidence="5 6">
    <name type="scientific">Catenulispora subtropica</name>
    <dbReference type="NCBI Taxonomy" id="450798"/>
    <lineage>
        <taxon>Bacteria</taxon>
        <taxon>Bacillati</taxon>
        <taxon>Actinomycetota</taxon>
        <taxon>Actinomycetes</taxon>
        <taxon>Catenulisporales</taxon>
        <taxon>Catenulisporaceae</taxon>
        <taxon>Catenulispora</taxon>
    </lineage>
</organism>
<evidence type="ECO:0000256" key="1">
    <source>
        <dbReference type="ARBA" id="ARBA00006739"/>
    </source>
</evidence>
<sequence>MSADEVDIFVPFYGDPGLLKQTVQSVLKQNNPNWRLTVVDDGYPDETIPGYFAELAEKDERVRYERNEKNLGANGNFRKCLGLAEYDLVAIMGADDLYRPNYVDVVLSAYRTFPDAAVVQPGVQVIDEHNTPVRPLVDTAKQRIYMPKVAEPTRLSGEELAASLLASNWTYFPSLCFSRERVTKIGFRQGLNVVQDLALLLDLVKSGGSMVVDPTVCFEYRRHSASDSSWRALEGTRFVEERDYFLTMAGEMEALGWHKAAKAGRRHISSRLNAATFLPAAIKKKHTAGIKNLARHAFGPAKPSTSKENS</sequence>
<evidence type="ECO:0000313" key="5">
    <source>
        <dbReference type="EMBL" id="GAA1979266.1"/>
    </source>
</evidence>
<dbReference type="Proteomes" id="UP001499854">
    <property type="component" value="Unassembled WGS sequence"/>
</dbReference>
<dbReference type="Gene3D" id="3.90.550.10">
    <property type="entry name" value="Spore Coat Polysaccharide Biosynthesis Protein SpsA, Chain A"/>
    <property type="match status" value="1"/>
</dbReference>
<dbReference type="InterPro" id="IPR029044">
    <property type="entry name" value="Nucleotide-diphossugar_trans"/>
</dbReference>
<keyword evidence="3" id="KW-0808">Transferase</keyword>
<comment type="similarity">
    <text evidence="1">Belongs to the glycosyltransferase 2 family.</text>
</comment>
<gene>
    <name evidence="5" type="ORF">GCM10009838_45300</name>
</gene>
<feature type="domain" description="Glycosyltransferase 2-like" evidence="4">
    <location>
        <begin position="8"/>
        <end position="130"/>
    </location>
</feature>
<evidence type="ECO:0000313" key="6">
    <source>
        <dbReference type="Proteomes" id="UP001499854"/>
    </source>
</evidence>
<keyword evidence="2" id="KW-0328">Glycosyltransferase</keyword>
<evidence type="ECO:0000259" key="4">
    <source>
        <dbReference type="Pfam" id="PF00535"/>
    </source>
</evidence>
<name>A0ABP5DF92_9ACTN</name>
<proteinExistence type="inferred from homology"/>
<dbReference type="PANTHER" id="PTHR43685">
    <property type="entry name" value="GLYCOSYLTRANSFERASE"/>
    <property type="match status" value="1"/>
</dbReference>
<evidence type="ECO:0000256" key="2">
    <source>
        <dbReference type="ARBA" id="ARBA00022676"/>
    </source>
</evidence>
<dbReference type="InterPro" id="IPR050834">
    <property type="entry name" value="Glycosyltransf_2"/>
</dbReference>
<dbReference type="RefSeq" id="WP_344659090.1">
    <property type="nucleotide sequence ID" value="NZ_BAAAQM010000026.1"/>
</dbReference>
<evidence type="ECO:0000256" key="3">
    <source>
        <dbReference type="ARBA" id="ARBA00022679"/>
    </source>
</evidence>
<keyword evidence="6" id="KW-1185">Reference proteome</keyword>
<dbReference type="PANTHER" id="PTHR43685:SF5">
    <property type="entry name" value="GLYCOSYLTRANSFERASE EPSE-RELATED"/>
    <property type="match status" value="1"/>
</dbReference>
<dbReference type="Pfam" id="PF00535">
    <property type="entry name" value="Glycos_transf_2"/>
    <property type="match status" value="1"/>
</dbReference>
<reference evidence="6" key="1">
    <citation type="journal article" date="2019" name="Int. J. Syst. Evol. Microbiol.">
        <title>The Global Catalogue of Microorganisms (GCM) 10K type strain sequencing project: providing services to taxonomists for standard genome sequencing and annotation.</title>
        <authorList>
            <consortium name="The Broad Institute Genomics Platform"/>
            <consortium name="The Broad Institute Genome Sequencing Center for Infectious Disease"/>
            <person name="Wu L."/>
            <person name="Ma J."/>
        </authorList>
    </citation>
    <scope>NUCLEOTIDE SEQUENCE [LARGE SCALE GENOMIC DNA]</scope>
    <source>
        <strain evidence="6">JCM 16013</strain>
    </source>
</reference>
<dbReference type="EMBL" id="BAAAQM010000026">
    <property type="protein sequence ID" value="GAA1979266.1"/>
    <property type="molecule type" value="Genomic_DNA"/>
</dbReference>
<dbReference type="InterPro" id="IPR001173">
    <property type="entry name" value="Glyco_trans_2-like"/>
</dbReference>
<protein>
    <recommendedName>
        <fullName evidence="4">Glycosyltransferase 2-like domain-containing protein</fullName>
    </recommendedName>
</protein>